<dbReference type="Proteomes" id="UP000319824">
    <property type="component" value="Unassembled WGS sequence"/>
</dbReference>
<protein>
    <submittedName>
        <fullName evidence="10">Peptide/nickel transport system permease protein</fullName>
    </submittedName>
</protein>
<dbReference type="PANTHER" id="PTHR43163:SF3">
    <property type="entry name" value="PEPTIDE ABC TRANSPORTER PERMEASE PROTEIN"/>
    <property type="match status" value="1"/>
</dbReference>
<dbReference type="GO" id="GO:0005886">
    <property type="term" value="C:plasma membrane"/>
    <property type="evidence" value="ECO:0007669"/>
    <property type="project" value="UniProtKB-SubCell"/>
</dbReference>
<feature type="transmembrane region" description="Helical" evidence="7">
    <location>
        <begin position="98"/>
        <end position="121"/>
    </location>
</feature>
<evidence type="ECO:0000259" key="9">
    <source>
        <dbReference type="PROSITE" id="PS50928"/>
    </source>
</evidence>
<comment type="similarity">
    <text evidence="7">Belongs to the binding-protein-dependent transport system permease family.</text>
</comment>
<feature type="chain" id="PRO_5022186669" evidence="8">
    <location>
        <begin position="33"/>
        <end position="316"/>
    </location>
</feature>
<evidence type="ECO:0000256" key="4">
    <source>
        <dbReference type="ARBA" id="ARBA00022692"/>
    </source>
</evidence>
<dbReference type="InterPro" id="IPR000515">
    <property type="entry name" value="MetI-like"/>
</dbReference>
<organism evidence="10 11">
    <name type="scientific">Rhizobium mongolense USDA 1844</name>
    <dbReference type="NCBI Taxonomy" id="1079460"/>
    <lineage>
        <taxon>Bacteria</taxon>
        <taxon>Pseudomonadati</taxon>
        <taxon>Pseudomonadota</taxon>
        <taxon>Alphaproteobacteria</taxon>
        <taxon>Hyphomicrobiales</taxon>
        <taxon>Rhizobiaceae</taxon>
        <taxon>Rhizobium/Agrobacterium group</taxon>
        <taxon>Rhizobium</taxon>
    </lineage>
</organism>
<evidence type="ECO:0000256" key="1">
    <source>
        <dbReference type="ARBA" id="ARBA00004651"/>
    </source>
</evidence>
<comment type="caution">
    <text evidence="10">The sequence shown here is derived from an EMBL/GenBank/DDBJ whole genome shotgun (WGS) entry which is preliminary data.</text>
</comment>
<evidence type="ECO:0000256" key="8">
    <source>
        <dbReference type="SAM" id="SignalP"/>
    </source>
</evidence>
<gene>
    <name evidence="10" type="ORF">BCL32_0395</name>
</gene>
<reference evidence="10 11" key="1">
    <citation type="submission" date="2019-06" db="EMBL/GenBank/DDBJ databases">
        <title>Pac Bio to generate improved reference genome sequences for organisms with transposon mutant libraries (support for FEBA project).</title>
        <authorList>
            <person name="Blow M."/>
        </authorList>
    </citation>
    <scope>NUCLEOTIDE SEQUENCE [LARGE SCALE GENOMIC DNA]</scope>
    <source>
        <strain evidence="10 11">USDA 1844</strain>
    </source>
</reference>
<keyword evidence="2 7" id="KW-0813">Transport</keyword>
<feature type="domain" description="ABC transmembrane type-1" evidence="9">
    <location>
        <begin position="94"/>
        <end position="299"/>
    </location>
</feature>
<proteinExistence type="inferred from homology"/>
<keyword evidence="5 7" id="KW-1133">Transmembrane helix</keyword>
<dbReference type="EMBL" id="VISO01000001">
    <property type="protein sequence ID" value="TVZ75023.1"/>
    <property type="molecule type" value="Genomic_DNA"/>
</dbReference>
<evidence type="ECO:0000256" key="6">
    <source>
        <dbReference type="ARBA" id="ARBA00023136"/>
    </source>
</evidence>
<sequence length="316" mass="33987">MTLLHALFSRMLSLVVVLCVCFAALETLPGDACTAFLDQDAQDPELLRNCRVQLGIDQPALIRFGEWAGALLHGELGTSLSRERPVTEVIAPQLRNTILLAVLAALVAIPVSIVLGILAAVRRGSTFDLGVSAFFLVAMTLPEFVIATVLIFIFAISLQWLPAITVVPTGAPILEMLPNVVLPVAVLSLVMVAHTMQVVRTRVIETMQSGFIEASRLRGLSFQRVLLGHVLPSALPPALNVIALSLASLLGGVIVIERVFNYPGLGTLTLQAIHDRDMPLVQGVVVIFTLTYIGLGLIADLISTLLDPRIARRSEQ</sequence>
<keyword evidence="8" id="KW-0732">Signal</keyword>
<accession>A0A559TK89</accession>
<feature type="transmembrane region" description="Helical" evidence="7">
    <location>
        <begin position="133"/>
        <end position="160"/>
    </location>
</feature>
<keyword evidence="6 7" id="KW-0472">Membrane</keyword>
<feature type="transmembrane region" description="Helical" evidence="7">
    <location>
        <begin position="280"/>
        <end position="306"/>
    </location>
</feature>
<feature type="signal peptide" evidence="8">
    <location>
        <begin position="1"/>
        <end position="32"/>
    </location>
</feature>
<keyword evidence="3" id="KW-1003">Cell membrane</keyword>
<dbReference type="Gene3D" id="1.10.3720.10">
    <property type="entry name" value="MetI-like"/>
    <property type="match status" value="1"/>
</dbReference>
<dbReference type="GO" id="GO:0055085">
    <property type="term" value="P:transmembrane transport"/>
    <property type="evidence" value="ECO:0007669"/>
    <property type="project" value="InterPro"/>
</dbReference>
<dbReference type="InterPro" id="IPR035906">
    <property type="entry name" value="MetI-like_sf"/>
</dbReference>
<dbReference type="Pfam" id="PF00528">
    <property type="entry name" value="BPD_transp_1"/>
    <property type="match status" value="1"/>
</dbReference>
<evidence type="ECO:0000313" key="11">
    <source>
        <dbReference type="Proteomes" id="UP000319824"/>
    </source>
</evidence>
<dbReference type="CDD" id="cd06261">
    <property type="entry name" value="TM_PBP2"/>
    <property type="match status" value="1"/>
</dbReference>
<evidence type="ECO:0000256" key="5">
    <source>
        <dbReference type="ARBA" id="ARBA00022989"/>
    </source>
</evidence>
<dbReference type="SUPFAM" id="SSF161098">
    <property type="entry name" value="MetI-like"/>
    <property type="match status" value="1"/>
</dbReference>
<feature type="transmembrane region" description="Helical" evidence="7">
    <location>
        <begin position="238"/>
        <end position="260"/>
    </location>
</feature>
<dbReference type="PROSITE" id="PS50928">
    <property type="entry name" value="ABC_TM1"/>
    <property type="match status" value="1"/>
</dbReference>
<evidence type="ECO:0000313" key="10">
    <source>
        <dbReference type="EMBL" id="TVZ75023.1"/>
    </source>
</evidence>
<evidence type="ECO:0000256" key="2">
    <source>
        <dbReference type="ARBA" id="ARBA00022448"/>
    </source>
</evidence>
<dbReference type="AlphaFoldDB" id="A0A559TK89"/>
<evidence type="ECO:0000256" key="7">
    <source>
        <dbReference type="RuleBase" id="RU363032"/>
    </source>
</evidence>
<keyword evidence="4 7" id="KW-0812">Transmembrane</keyword>
<comment type="subcellular location">
    <subcellularLocation>
        <location evidence="1 7">Cell membrane</location>
        <topology evidence="1 7">Multi-pass membrane protein</topology>
    </subcellularLocation>
</comment>
<dbReference type="PANTHER" id="PTHR43163">
    <property type="entry name" value="DIPEPTIDE TRANSPORT SYSTEM PERMEASE PROTEIN DPPB-RELATED"/>
    <property type="match status" value="1"/>
</dbReference>
<evidence type="ECO:0000256" key="3">
    <source>
        <dbReference type="ARBA" id="ARBA00022475"/>
    </source>
</evidence>
<feature type="transmembrane region" description="Helical" evidence="7">
    <location>
        <begin position="180"/>
        <end position="199"/>
    </location>
</feature>
<name>A0A559TK89_9HYPH</name>